<dbReference type="PANTHER" id="PTHR45800">
    <property type="entry name" value="PHOSPHATIDYLINOSITOL 4-KINASE GAMMA"/>
    <property type="match status" value="1"/>
</dbReference>
<feature type="domain" description="Ubiquitin-like" evidence="7">
    <location>
        <begin position="83"/>
        <end position="154"/>
    </location>
</feature>
<gene>
    <name evidence="9" type="ORF">F2Q69_00056424</name>
</gene>
<dbReference type="Pfam" id="PF00240">
    <property type="entry name" value="ubiquitin"/>
    <property type="match status" value="2"/>
</dbReference>
<accession>A0A8S9N496</accession>
<keyword evidence="3" id="KW-0808">Transferase</keyword>
<keyword evidence="6" id="KW-0067">ATP-binding</keyword>
<dbReference type="InterPro" id="IPR000626">
    <property type="entry name" value="Ubiquitin-like_dom"/>
</dbReference>
<dbReference type="PANTHER" id="PTHR45800:SF4">
    <property type="entry name" value="PHOSPHATIDYLINOSITOL 4-KINASE GAMMA 3"/>
    <property type="match status" value="1"/>
</dbReference>
<dbReference type="InterPro" id="IPR029071">
    <property type="entry name" value="Ubiquitin-like_domsf"/>
</dbReference>
<comment type="caution">
    <text evidence="9">The sequence shown here is derived from an EMBL/GenBank/DDBJ whole genome shotgun (WGS) entry which is preliminary data.</text>
</comment>
<feature type="domain" description="Ubiquitin-like" evidence="7">
    <location>
        <begin position="159"/>
        <end position="236"/>
    </location>
</feature>
<feature type="non-terminal residue" evidence="9">
    <location>
        <position position="1"/>
    </location>
</feature>
<evidence type="ECO:0000256" key="2">
    <source>
        <dbReference type="ARBA" id="ARBA00012169"/>
    </source>
</evidence>
<evidence type="ECO:0000256" key="3">
    <source>
        <dbReference type="ARBA" id="ARBA00022679"/>
    </source>
</evidence>
<dbReference type="SUPFAM" id="SSF56112">
    <property type="entry name" value="Protein kinase-like (PK-like)"/>
    <property type="match status" value="1"/>
</dbReference>
<dbReference type="SUPFAM" id="SSF54236">
    <property type="entry name" value="Ubiquitin-like"/>
    <property type="match status" value="2"/>
</dbReference>
<evidence type="ECO:0000259" key="8">
    <source>
        <dbReference type="PROSITE" id="PS50290"/>
    </source>
</evidence>
<dbReference type="EC" id="2.7.1.67" evidence="2"/>
<feature type="domain" description="PI3K/PI4K catalytic" evidence="8">
    <location>
        <begin position="307"/>
        <end position="605"/>
    </location>
</feature>
<comment type="similarity">
    <text evidence="1">Belongs to the PI3/PI4-kinase family. Type II PI4K subfamily.</text>
</comment>
<name>A0A8S9N496_BRACR</name>
<dbReference type="InterPro" id="IPR000403">
    <property type="entry name" value="PI3/4_kinase_cat_dom"/>
</dbReference>
<reference evidence="9" key="1">
    <citation type="submission" date="2019-12" db="EMBL/GenBank/DDBJ databases">
        <title>Genome sequencing and annotation of Brassica cretica.</title>
        <authorList>
            <person name="Studholme D.J."/>
            <person name="Sarris P."/>
        </authorList>
    </citation>
    <scope>NUCLEOTIDE SEQUENCE</scope>
    <source>
        <strain evidence="9">PFS-109/04</strain>
        <tissue evidence="9">Leaf</tissue>
    </source>
</reference>
<evidence type="ECO:0000259" key="7">
    <source>
        <dbReference type="PROSITE" id="PS50053"/>
    </source>
</evidence>
<dbReference type="GO" id="GO:0005524">
    <property type="term" value="F:ATP binding"/>
    <property type="evidence" value="ECO:0007669"/>
    <property type="project" value="UniProtKB-KW"/>
</dbReference>
<dbReference type="InterPro" id="IPR011009">
    <property type="entry name" value="Kinase-like_dom_sf"/>
</dbReference>
<dbReference type="AlphaFoldDB" id="A0A8S9N496"/>
<evidence type="ECO:0000256" key="5">
    <source>
        <dbReference type="ARBA" id="ARBA00022777"/>
    </source>
</evidence>
<keyword evidence="5" id="KW-0418">Kinase</keyword>
<evidence type="ECO:0000313" key="10">
    <source>
        <dbReference type="Proteomes" id="UP000712600"/>
    </source>
</evidence>
<sequence>SLLNEGELGSFFKTTRKKKIKVEFPPLIPVELLDFSPALEDLVLEVCTVGMSIASVALSPALEEVVNFPGFIGRFGLDLDDPILIFLSISGSLSPLRVMESDLIASVKLRIQSIKGFFVKKQKLGYDGREPARNDSQVRDCGLAEGELLHLVIRLSDLQAISVKTLGGKEFEIFVERSRNVGHVKQKIALRESELGDTWDHELTLDGEELDDQRLITDLCKNGESVIHLLIRKSAKVRAKPVGKDSEVSIDDVTHNHNSVDGRRRLISPQETPKDFFVEPVVVNQDIELPSLLKELISSTIEGLENGNGPIKSSDGSGGAYFMQDPSGNKYVSVFKPIDEEPMAVNNPHGQPVSIDGEGLKKGTQVGEGAFREVAAYMLDYPMTGPRAFPHDQSGFAGVPPTTMVKCLHKDFNHPNGYRFSPENTKIGSLQMFVSNVGTCEDMGYGVFPVDQVHKISVLDIRLANADRHGGNILVSREGKYGQIVLTPIDHGYCFPNKFEDCTFEWLYWPQAKEPYSPETLEYIKSLDAEQDIELLRIHGWEIPPSCARVFRISTMLLKKGAVKGLTPFAIGSIMCRETLNKESVIEQIINDAEAIVLPETTEEEFISTVSAIMDCCLDQYSRN</sequence>
<evidence type="ECO:0000313" key="9">
    <source>
        <dbReference type="EMBL" id="KAF3488542.1"/>
    </source>
</evidence>
<dbReference type="EMBL" id="QGKX02002183">
    <property type="protein sequence ID" value="KAF3488542.1"/>
    <property type="molecule type" value="Genomic_DNA"/>
</dbReference>
<dbReference type="PROSITE" id="PS50053">
    <property type="entry name" value="UBIQUITIN_2"/>
    <property type="match status" value="2"/>
</dbReference>
<dbReference type="Proteomes" id="UP000712600">
    <property type="component" value="Unassembled WGS sequence"/>
</dbReference>
<evidence type="ECO:0000256" key="1">
    <source>
        <dbReference type="ARBA" id="ARBA00008941"/>
    </source>
</evidence>
<protein>
    <recommendedName>
        <fullName evidence="2">1-phosphatidylinositol 4-kinase</fullName>
        <ecNumber evidence="2">2.7.1.67</ecNumber>
    </recommendedName>
</protein>
<dbReference type="Pfam" id="PF00454">
    <property type="entry name" value="PI3_PI4_kinase"/>
    <property type="match status" value="1"/>
</dbReference>
<organism evidence="9 10">
    <name type="scientific">Brassica cretica</name>
    <name type="common">Mustard</name>
    <dbReference type="NCBI Taxonomy" id="69181"/>
    <lineage>
        <taxon>Eukaryota</taxon>
        <taxon>Viridiplantae</taxon>
        <taxon>Streptophyta</taxon>
        <taxon>Embryophyta</taxon>
        <taxon>Tracheophyta</taxon>
        <taxon>Spermatophyta</taxon>
        <taxon>Magnoliopsida</taxon>
        <taxon>eudicotyledons</taxon>
        <taxon>Gunneridae</taxon>
        <taxon>Pentapetalae</taxon>
        <taxon>rosids</taxon>
        <taxon>malvids</taxon>
        <taxon>Brassicales</taxon>
        <taxon>Brassicaceae</taxon>
        <taxon>Brassiceae</taxon>
        <taxon>Brassica</taxon>
    </lineage>
</organism>
<evidence type="ECO:0000256" key="4">
    <source>
        <dbReference type="ARBA" id="ARBA00022741"/>
    </source>
</evidence>
<proteinExistence type="inferred from homology"/>
<keyword evidence="4" id="KW-0547">Nucleotide-binding</keyword>
<dbReference type="InterPro" id="IPR044571">
    <property type="entry name" value="P4KG1-8"/>
</dbReference>
<dbReference type="GO" id="GO:0004430">
    <property type="term" value="F:1-phosphatidylinositol 4-kinase activity"/>
    <property type="evidence" value="ECO:0007669"/>
    <property type="project" value="UniProtKB-EC"/>
</dbReference>
<dbReference type="PROSITE" id="PS50290">
    <property type="entry name" value="PI3_4_KINASE_3"/>
    <property type="match status" value="1"/>
</dbReference>
<dbReference type="Gene3D" id="3.10.20.90">
    <property type="entry name" value="Phosphatidylinositol 3-kinase Catalytic Subunit, Chain A, domain 1"/>
    <property type="match status" value="2"/>
</dbReference>
<evidence type="ECO:0000256" key="6">
    <source>
        <dbReference type="ARBA" id="ARBA00022840"/>
    </source>
</evidence>
<dbReference type="SMART" id="SM00213">
    <property type="entry name" value="UBQ"/>
    <property type="match status" value="2"/>
</dbReference>